<dbReference type="InterPro" id="IPR003594">
    <property type="entry name" value="HATPase_dom"/>
</dbReference>
<comment type="catalytic activity">
    <reaction evidence="1 14">
        <text>ATP + protein L-histidine = ADP + protein N-phospho-L-histidine.</text>
        <dbReference type="EC" id="2.7.13.3"/>
    </reaction>
</comment>
<evidence type="ECO:0000256" key="5">
    <source>
        <dbReference type="ARBA" id="ARBA00022553"/>
    </source>
</evidence>
<gene>
    <name evidence="17" type="ORF">H9K76_08620</name>
</gene>
<proteinExistence type="predicted"/>
<dbReference type="InterPro" id="IPR004358">
    <property type="entry name" value="Sig_transdc_His_kin-like_C"/>
</dbReference>
<accession>A0A7G9RTC7</accession>
<name>A0A7G9RTC7_9BURK</name>
<feature type="transmembrane region" description="Helical" evidence="14">
    <location>
        <begin position="16"/>
        <end position="42"/>
    </location>
</feature>
<dbReference type="SMART" id="SM00388">
    <property type="entry name" value="HisKA"/>
    <property type="match status" value="1"/>
</dbReference>
<dbReference type="EMBL" id="CP060714">
    <property type="protein sequence ID" value="QNN58852.1"/>
    <property type="molecule type" value="Genomic_DNA"/>
</dbReference>
<dbReference type="Gene3D" id="3.30.565.10">
    <property type="entry name" value="Histidine kinase-like ATPase, C-terminal domain"/>
    <property type="match status" value="1"/>
</dbReference>
<dbReference type="PANTHER" id="PTHR45436:SF9">
    <property type="entry name" value="SENSOR PROTEIN"/>
    <property type="match status" value="1"/>
</dbReference>
<dbReference type="InterPro" id="IPR036097">
    <property type="entry name" value="HisK_dim/P_sf"/>
</dbReference>
<dbReference type="PANTHER" id="PTHR45436">
    <property type="entry name" value="SENSOR HISTIDINE KINASE YKOH"/>
    <property type="match status" value="1"/>
</dbReference>
<evidence type="ECO:0000256" key="6">
    <source>
        <dbReference type="ARBA" id="ARBA00022679"/>
    </source>
</evidence>
<dbReference type="Gene3D" id="6.10.340.10">
    <property type="match status" value="1"/>
</dbReference>
<dbReference type="InterPro" id="IPR005467">
    <property type="entry name" value="His_kinase_dom"/>
</dbReference>
<dbReference type="EC" id="2.7.13.3" evidence="14"/>
<dbReference type="KEGG" id="drg:H9K76_08620"/>
<dbReference type="GO" id="GO:0005524">
    <property type="term" value="F:ATP binding"/>
    <property type="evidence" value="ECO:0007669"/>
    <property type="project" value="UniProtKB-KW"/>
</dbReference>
<dbReference type="PROSITE" id="PS50109">
    <property type="entry name" value="HIS_KIN"/>
    <property type="match status" value="1"/>
</dbReference>
<dbReference type="AlphaFoldDB" id="A0A7G9RTC7"/>
<dbReference type="InterPro" id="IPR003660">
    <property type="entry name" value="HAMP_dom"/>
</dbReference>
<dbReference type="RefSeq" id="WP_187599574.1">
    <property type="nucleotide sequence ID" value="NZ_CP060714.1"/>
</dbReference>
<evidence type="ECO:0000256" key="8">
    <source>
        <dbReference type="ARBA" id="ARBA00022741"/>
    </source>
</evidence>
<keyword evidence="3 14" id="KW-1003">Cell membrane</keyword>
<dbReference type="Gene3D" id="1.10.287.130">
    <property type="match status" value="1"/>
</dbReference>
<dbReference type="CDD" id="cd00082">
    <property type="entry name" value="HisKA"/>
    <property type="match status" value="1"/>
</dbReference>
<reference evidence="17 18" key="1">
    <citation type="submission" date="2020-08" db="EMBL/GenBank/DDBJ databases">
        <title>Genome sequence of Diaphorobacter ruginosibacter DSM 27467T.</title>
        <authorList>
            <person name="Hyun D.-W."/>
            <person name="Bae J.-W."/>
        </authorList>
    </citation>
    <scope>NUCLEOTIDE SEQUENCE [LARGE SCALE GENOMIC DNA]</scope>
    <source>
        <strain evidence="17 18">DSM 27467</strain>
    </source>
</reference>
<dbReference type="InterPro" id="IPR036890">
    <property type="entry name" value="HATPase_C_sf"/>
</dbReference>
<keyword evidence="6 14" id="KW-0808">Transferase</keyword>
<dbReference type="InterPro" id="IPR050428">
    <property type="entry name" value="TCS_sensor_his_kinase"/>
</dbReference>
<feature type="domain" description="HAMP" evidence="16">
    <location>
        <begin position="171"/>
        <end position="224"/>
    </location>
</feature>
<dbReference type="SUPFAM" id="SSF47384">
    <property type="entry name" value="Homodimeric domain of signal transducing histidine kinase"/>
    <property type="match status" value="1"/>
</dbReference>
<evidence type="ECO:0000313" key="18">
    <source>
        <dbReference type="Proteomes" id="UP000515811"/>
    </source>
</evidence>
<keyword evidence="5" id="KW-0597">Phosphoprotein</keyword>
<protein>
    <recommendedName>
        <fullName evidence="14">Sensor protein</fullName>
        <ecNumber evidence="14">2.7.13.3</ecNumber>
    </recommendedName>
</protein>
<comment type="function">
    <text evidence="14">Member of a two-component regulatory system.</text>
</comment>
<keyword evidence="13 14" id="KW-0472">Membrane</keyword>
<dbReference type="GO" id="GO:0000155">
    <property type="term" value="F:phosphorelay sensor kinase activity"/>
    <property type="evidence" value="ECO:0007669"/>
    <property type="project" value="InterPro"/>
</dbReference>
<organism evidence="17 18">
    <name type="scientific">Diaphorobacter ruginosibacter</name>
    <dbReference type="NCBI Taxonomy" id="1715720"/>
    <lineage>
        <taxon>Bacteria</taxon>
        <taxon>Pseudomonadati</taxon>
        <taxon>Pseudomonadota</taxon>
        <taxon>Betaproteobacteria</taxon>
        <taxon>Burkholderiales</taxon>
        <taxon>Comamonadaceae</taxon>
        <taxon>Diaphorobacter</taxon>
    </lineage>
</organism>
<dbReference type="SMART" id="SM00387">
    <property type="entry name" value="HATPase_c"/>
    <property type="match status" value="1"/>
</dbReference>
<evidence type="ECO:0000256" key="4">
    <source>
        <dbReference type="ARBA" id="ARBA00022519"/>
    </source>
</evidence>
<dbReference type="NCBIfam" id="TIGR01386">
    <property type="entry name" value="cztS_silS_copS"/>
    <property type="match status" value="1"/>
</dbReference>
<keyword evidence="11 14" id="KW-1133">Transmembrane helix</keyword>
<dbReference type="PRINTS" id="PR00344">
    <property type="entry name" value="BCTRLSENSOR"/>
</dbReference>
<feature type="transmembrane region" description="Helical" evidence="14">
    <location>
        <begin position="142"/>
        <end position="170"/>
    </location>
</feature>
<dbReference type="Pfam" id="PF00672">
    <property type="entry name" value="HAMP"/>
    <property type="match status" value="1"/>
</dbReference>
<dbReference type="InterPro" id="IPR003661">
    <property type="entry name" value="HisK_dim/P_dom"/>
</dbReference>
<evidence type="ECO:0000259" key="16">
    <source>
        <dbReference type="PROSITE" id="PS50885"/>
    </source>
</evidence>
<dbReference type="Pfam" id="PF02518">
    <property type="entry name" value="HATPase_c"/>
    <property type="match status" value="1"/>
</dbReference>
<dbReference type="SMART" id="SM00304">
    <property type="entry name" value="HAMP"/>
    <property type="match status" value="1"/>
</dbReference>
<evidence type="ECO:0000313" key="17">
    <source>
        <dbReference type="EMBL" id="QNN58852.1"/>
    </source>
</evidence>
<dbReference type="PROSITE" id="PS50885">
    <property type="entry name" value="HAMP"/>
    <property type="match status" value="1"/>
</dbReference>
<keyword evidence="7 14" id="KW-0812">Transmembrane</keyword>
<evidence type="ECO:0000256" key="7">
    <source>
        <dbReference type="ARBA" id="ARBA00022692"/>
    </source>
</evidence>
<dbReference type="Proteomes" id="UP000515811">
    <property type="component" value="Chromosome"/>
</dbReference>
<evidence type="ECO:0000256" key="2">
    <source>
        <dbReference type="ARBA" id="ARBA00004533"/>
    </source>
</evidence>
<keyword evidence="8 14" id="KW-0547">Nucleotide-binding</keyword>
<evidence type="ECO:0000259" key="15">
    <source>
        <dbReference type="PROSITE" id="PS50109"/>
    </source>
</evidence>
<dbReference type="SUPFAM" id="SSF55874">
    <property type="entry name" value="ATPase domain of HSP90 chaperone/DNA topoisomerase II/histidine kinase"/>
    <property type="match status" value="1"/>
</dbReference>
<dbReference type="GO" id="GO:0005886">
    <property type="term" value="C:plasma membrane"/>
    <property type="evidence" value="ECO:0007669"/>
    <property type="project" value="UniProtKB-SubCell"/>
</dbReference>
<evidence type="ECO:0000256" key="12">
    <source>
        <dbReference type="ARBA" id="ARBA00023012"/>
    </source>
</evidence>
<dbReference type="FunFam" id="1.10.287.130:FF:000001">
    <property type="entry name" value="Two-component sensor histidine kinase"/>
    <property type="match status" value="1"/>
</dbReference>
<evidence type="ECO:0000256" key="14">
    <source>
        <dbReference type="RuleBase" id="RU364088"/>
    </source>
</evidence>
<evidence type="ECO:0000256" key="13">
    <source>
        <dbReference type="ARBA" id="ARBA00023136"/>
    </source>
</evidence>
<feature type="domain" description="Histidine kinase" evidence="15">
    <location>
        <begin position="232"/>
        <end position="451"/>
    </location>
</feature>
<keyword evidence="9 14" id="KW-0418">Kinase</keyword>
<comment type="subcellular location">
    <subcellularLocation>
        <location evidence="2 14">Cell inner membrane</location>
    </subcellularLocation>
</comment>
<dbReference type="Pfam" id="PF00512">
    <property type="entry name" value="HisKA"/>
    <property type="match status" value="1"/>
</dbReference>
<dbReference type="CDD" id="cd00075">
    <property type="entry name" value="HATPase"/>
    <property type="match status" value="1"/>
</dbReference>
<dbReference type="InterPro" id="IPR006290">
    <property type="entry name" value="CztS_silS_copS"/>
</dbReference>
<keyword evidence="10 14" id="KW-0067">ATP-binding</keyword>
<keyword evidence="18" id="KW-1185">Reference proteome</keyword>
<keyword evidence="4 14" id="KW-0997">Cell inner membrane</keyword>
<evidence type="ECO:0000256" key="10">
    <source>
        <dbReference type="ARBA" id="ARBA00022840"/>
    </source>
</evidence>
<evidence type="ECO:0000256" key="9">
    <source>
        <dbReference type="ARBA" id="ARBA00022777"/>
    </source>
</evidence>
<evidence type="ECO:0000256" key="1">
    <source>
        <dbReference type="ARBA" id="ARBA00000085"/>
    </source>
</evidence>
<evidence type="ECO:0000256" key="11">
    <source>
        <dbReference type="ARBA" id="ARBA00022989"/>
    </source>
</evidence>
<sequence length="452" mass="50036">MTAPQVPHLARRLSSWLALLSMLGLGSVSVVVFAVFSSTLAARQQETMNQKRDALVHVLSDASVEHRNKSIGHTMDDFLAGHNDFFIRITDTEGHVLFDRRPPDIDPRQTLTRTFEVQVMADTGALQPAMATLTMDRRADDALLRVLALTLMFSMVAGSVILSLVGRWLVRRGLSPIQSLVTQTAGLSARDLHERLDERGLPQELLPLVRQFNALLDRLAGAYRQMESFNADVAHELNTPLATLISSSEVALRKPRPVAEMQEVLESNLEDLRRMAGIVNDMLFLSRADKGQIAERAEVTSLREIAHDVAEFYEAVILDADLHLDIVGDVRAAVDVSLIRRALSNLLSNATRYAERGSTIIIAIEPSWDGSSREAGAVISVTNTGEEIEQRHLKKLFDRFYRADESRQQAHQNHGLGLAIVQAIARMHGGSVHAESRQGRTTIGMEFPSALH</sequence>
<evidence type="ECO:0000256" key="3">
    <source>
        <dbReference type="ARBA" id="ARBA00022475"/>
    </source>
</evidence>
<keyword evidence="12 14" id="KW-0902">Two-component regulatory system</keyword>